<evidence type="ECO:0000313" key="13">
    <source>
        <dbReference type="Proteomes" id="UP000605846"/>
    </source>
</evidence>
<keyword evidence="2" id="KW-0812">Transmembrane</keyword>
<evidence type="ECO:0000256" key="8">
    <source>
        <dbReference type="ARBA" id="ARBA00038159"/>
    </source>
</evidence>
<dbReference type="PANTHER" id="PTHR35518">
    <property type="entry name" value="MAINTENANCE OF TELOMOERE CAPPING"/>
    <property type="match status" value="1"/>
</dbReference>
<dbReference type="InterPro" id="IPR051008">
    <property type="entry name" value="Telomere_Capping_Maintenance"/>
</dbReference>
<dbReference type="OrthoDB" id="5573651at2759"/>
<evidence type="ECO:0000256" key="9">
    <source>
        <dbReference type="ARBA" id="ARBA00039865"/>
    </source>
</evidence>
<comment type="caution">
    <text evidence="12">The sequence shown here is derived from an EMBL/GenBank/DDBJ whole genome shotgun (WGS) entry which is preliminary data.</text>
</comment>
<evidence type="ECO:0000256" key="3">
    <source>
        <dbReference type="ARBA" id="ARBA00022729"/>
    </source>
</evidence>
<evidence type="ECO:0000256" key="2">
    <source>
        <dbReference type="ARBA" id="ARBA00022692"/>
    </source>
</evidence>
<dbReference type="InterPro" id="IPR017946">
    <property type="entry name" value="PLC-like_Pdiesterase_TIM-brl"/>
</dbReference>
<comment type="subcellular location">
    <subcellularLocation>
        <location evidence="1">Membrane</location>
        <topology evidence="1">Single-pass type I membrane protein</topology>
    </subcellularLocation>
</comment>
<protein>
    <recommendedName>
        <fullName evidence="9">Maintenance of telomere capping protein 6</fullName>
    </recommendedName>
</protein>
<evidence type="ECO:0000256" key="5">
    <source>
        <dbReference type="ARBA" id="ARBA00023136"/>
    </source>
</evidence>
<dbReference type="Pfam" id="PF25506">
    <property type="entry name" value="TIM-barrel_MTC6"/>
    <property type="match status" value="1"/>
</dbReference>
<reference evidence="12" key="1">
    <citation type="submission" date="2020-01" db="EMBL/GenBank/DDBJ databases">
        <title>Genome Sequencing of Three Apophysomyces-Like Fungal Strains Confirms a Novel Fungal Genus in the Mucoromycota with divergent Burkholderia-like Endosymbiotic Bacteria.</title>
        <authorList>
            <person name="Stajich J.E."/>
            <person name="Macias A.M."/>
            <person name="Carter-House D."/>
            <person name="Lovett B."/>
            <person name="Kasson L.R."/>
            <person name="Berry K."/>
            <person name="Grigoriev I."/>
            <person name="Chang Y."/>
            <person name="Spatafora J."/>
            <person name="Kasson M.T."/>
        </authorList>
    </citation>
    <scope>NUCLEOTIDE SEQUENCE</scope>
    <source>
        <strain evidence="12">NRRL A-21654</strain>
    </source>
</reference>
<evidence type="ECO:0000256" key="6">
    <source>
        <dbReference type="ARBA" id="ARBA00023180"/>
    </source>
</evidence>
<evidence type="ECO:0000313" key="12">
    <source>
        <dbReference type="EMBL" id="KAF7726338.1"/>
    </source>
</evidence>
<evidence type="ECO:0000259" key="11">
    <source>
        <dbReference type="Pfam" id="PF25506"/>
    </source>
</evidence>
<dbReference type="EMBL" id="JABAYA010000080">
    <property type="protein sequence ID" value="KAF7726338.1"/>
    <property type="molecule type" value="Genomic_DNA"/>
</dbReference>
<dbReference type="SUPFAM" id="SSF51695">
    <property type="entry name" value="PLC-like phosphodiesterases"/>
    <property type="match status" value="1"/>
</dbReference>
<organism evidence="12 13">
    <name type="scientific">Apophysomyces ossiformis</name>
    <dbReference type="NCBI Taxonomy" id="679940"/>
    <lineage>
        <taxon>Eukaryota</taxon>
        <taxon>Fungi</taxon>
        <taxon>Fungi incertae sedis</taxon>
        <taxon>Mucoromycota</taxon>
        <taxon>Mucoromycotina</taxon>
        <taxon>Mucoromycetes</taxon>
        <taxon>Mucorales</taxon>
        <taxon>Mucorineae</taxon>
        <taxon>Mucoraceae</taxon>
        <taxon>Apophysomyces</taxon>
    </lineage>
</organism>
<keyword evidence="13" id="KW-1185">Reference proteome</keyword>
<comment type="function">
    <text evidence="7">May be involved in telomere capping.</text>
</comment>
<dbReference type="AlphaFoldDB" id="A0A8H7BRY1"/>
<name>A0A8H7BRY1_9FUNG</name>
<evidence type="ECO:0000256" key="10">
    <source>
        <dbReference type="SAM" id="SignalP"/>
    </source>
</evidence>
<comment type="similarity">
    <text evidence="8">Belongs to the MTC6 family.</text>
</comment>
<feature type="signal peptide" evidence="10">
    <location>
        <begin position="1"/>
        <end position="19"/>
    </location>
</feature>
<dbReference type="Proteomes" id="UP000605846">
    <property type="component" value="Unassembled WGS sequence"/>
</dbReference>
<keyword evidence="5" id="KW-0472">Membrane</keyword>
<dbReference type="Gene3D" id="3.20.20.190">
    <property type="entry name" value="Phosphatidylinositol (PI) phosphodiesterase"/>
    <property type="match status" value="1"/>
</dbReference>
<dbReference type="GO" id="GO:0008081">
    <property type="term" value="F:phosphoric diester hydrolase activity"/>
    <property type="evidence" value="ECO:0007669"/>
    <property type="project" value="InterPro"/>
</dbReference>
<feature type="domain" description="MTC6 partial TIM-barrel" evidence="11">
    <location>
        <begin position="43"/>
        <end position="311"/>
    </location>
</feature>
<dbReference type="GO" id="GO:0016020">
    <property type="term" value="C:membrane"/>
    <property type="evidence" value="ECO:0007669"/>
    <property type="project" value="UniProtKB-SubCell"/>
</dbReference>
<dbReference type="GO" id="GO:0006629">
    <property type="term" value="P:lipid metabolic process"/>
    <property type="evidence" value="ECO:0007669"/>
    <property type="project" value="InterPro"/>
</dbReference>
<evidence type="ECO:0000256" key="4">
    <source>
        <dbReference type="ARBA" id="ARBA00022989"/>
    </source>
</evidence>
<feature type="chain" id="PRO_5034014556" description="Maintenance of telomere capping protein 6" evidence="10">
    <location>
        <begin position="20"/>
        <end position="325"/>
    </location>
</feature>
<proteinExistence type="inferred from homology"/>
<accession>A0A8H7BRY1</accession>
<evidence type="ECO:0000256" key="7">
    <source>
        <dbReference type="ARBA" id="ARBA00037703"/>
    </source>
</evidence>
<sequence length="325" mass="36666">MFSPTLLLALLAIAQTSIQEQLIPGAYLGDTPYKGLPFDSPSIISALRIQRDLALNVPINEWLWPAINLSTAYFGNDYSQERIQDIEQVLIMGYRRLVLDIYWDATNNVWQFCPVPLSKALLLRNPSPSPHKRDDIRIGAYTCSTSYRFRDFLIDLNRYLTSTELAANSEIANLVFLILNLHQHDTASLTTITEGLSDTIRSVFFHTTKDIDRIYTPQDFRQYRGNTSWPSWGQLVGHGAQLLVGFGDISLPVRTYYNISEDRALIFDAKELNGGKTMNVLHVTNGTTCRPDESAPSWGFLSDQNVRFSYDAALDVVCDENSADV</sequence>
<keyword evidence="3 10" id="KW-0732">Signal</keyword>
<dbReference type="InterPro" id="IPR057530">
    <property type="entry name" value="TIM-barrel_MTC6"/>
</dbReference>
<keyword evidence="6" id="KW-0325">Glycoprotein</keyword>
<dbReference type="PANTHER" id="PTHR35518:SF2">
    <property type="entry name" value="MAINTENANCE OF TELOMERE CAPPING PROTEIN 6"/>
    <property type="match status" value="1"/>
</dbReference>
<gene>
    <name evidence="12" type="ORF">EC973_008918</name>
</gene>
<evidence type="ECO:0000256" key="1">
    <source>
        <dbReference type="ARBA" id="ARBA00004479"/>
    </source>
</evidence>
<keyword evidence="4" id="KW-1133">Transmembrane helix</keyword>